<reference evidence="1 2" key="1">
    <citation type="submission" date="2018-08" db="EMBL/GenBank/DDBJ databases">
        <title>Recombination of ecologically and evolutionarily significant loci maintains genetic cohesion in the Pseudomonas syringae species complex.</title>
        <authorList>
            <person name="Dillon M."/>
            <person name="Thakur S."/>
            <person name="Almeida R.N.D."/>
            <person name="Weir B.S."/>
            <person name="Guttman D.S."/>
        </authorList>
    </citation>
    <scope>NUCLEOTIDE SEQUENCE [LARGE SCALE GENOMIC DNA]</scope>
    <source>
        <strain evidence="1 2">ICMP 7846</strain>
    </source>
</reference>
<evidence type="ECO:0000313" key="2">
    <source>
        <dbReference type="Proteomes" id="UP000270834"/>
    </source>
</evidence>
<comment type="caution">
    <text evidence="1">The sequence shown here is derived from an EMBL/GenBank/DDBJ whole genome shotgun (WGS) entry which is preliminary data.</text>
</comment>
<accession>A0A3M5EID6</accession>
<sequence length="64" mass="7180">MVVLDEADRMTAGLLEGALVVAFEEESAIVAEHPGFEEDDVGDCQAGRFHQYTVPVSRRLRYWP</sequence>
<dbReference type="InterPro" id="IPR000629">
    <property type="entry name" value="RNA-helicase_DEAD-box_CS"/>
</dbReference>
<dbReference type="Proteomes" id="UP000270834">
    <property type="component" value="Unassembled WGS sequence"/>
</dbReference>
<dbReference type="EMBL" id="RBSQ01000247">
    <property type="protein sequence ID" value="RMS62092.1"/>
    <property type="molecule type" value="Genomic_DNA"/>
</dbReference>
<name>A0A3M5EID6_PSEAI</name>
<dbReference type="AlphaFoldDB" id="A0A3M5EID6"/>
<organism evidence="1 2">
    <name type="scientific">Pseudomonas aeruginosa</name>
    <dbReference type="NCBI Taxonomy" id="287"/>
    <lineage>
        <taxon>Bacteria</taxon>
        <taxon>Pseudomonadati</taxon>
        <taxon>Pseudomonadota</taxon>
        <taxon>Gammaproteobacteria</taxon>
        <taxon>Pseudomonadales</taxon>
        <taxon>Pseudomonadaceae</taxon>
        <taxon>Pseudomonas</taxon>
    </lineage>
</organism>
<protein>
    <submittedName>
        <fullName evidence="1">Uncharacterized protein</fullName>
    </submittedName>
</protein>
<dbReference type="PROSITE" id="PS00039">
    <property type="entry name" value="DEAD_ATP_HELICASE"/>
    <property type="match status" value="1"/>
</dbReference>
<evidence type="ECO:0000313" key="1">
    <source>
        <dbReference type="EMBL" id="RMS62092.1"/>
    </source>
</evidence>
<gene>
    <name evidence="1" type="ORF">ALP65_200093</name>
</gene>
<dbReference type="GO" id="GO:0120545">
    <property type="term" value="F:nucleic acid conformation isomerase activity"/>
    <property type="evidence" value="ECO:0007669"/>
    <property type="project" value="UniProtKB-ARBA"/>
</dbReference>
<proteinExistence type="predicted"/>